<dbReference type="Proteomes" id="UP000195139">
    <property type="component" value="Unassembled WGS sequence"/>
</dbReference>
<keyword evidence="1 7" id="KW-0963">Cytoplasm</keyword>
<dbReference type="Gene3D" id="3.30.300.30">
    <property type="match status" value="1"/>
</dbReference>
<reference evidence="10 12" key="2">
    <citation type="submission" date="2018-07" db="EMBL/GenBank/DDBJ databases">
        <title>The Genome Sequence of Enterococcus sp. DIV0659b.</title>
        <authorList>
            <consortium name="The Broad Institute Genomics Platform"/>
            <consortium name="The Broad Institute Genomic Center for Infectious Diseases"/>
            <person name="Earl A."/>
            <person name="Manson A."/>
            <person name="Schwartman J."/>
            <person name="Gilmore M."/>
            <person name="Abouelleil A."/>
            <person name="Cao P."/>
            <person name="Chapman S."/>
            <person name="Cusick C."/>
            <person name="Shea T."/>
            <person name="Young S."/>
            <person name="Neafsey D."/>
            <person name="Nusbaum C."/>
            <person name="Birren B."/>
        </authorList>
    </citation>
    <scope>NUCLEOTIDE SEQUENCE [LARGE SCALE GENOMIC DNA]</scope>
    <source>
        <strain evidence="10 12">4G2_DIV0659</strain>
    </source>
</reference>
<comment type="subcellular location">
    <subcellularLocation>
        <location evidence="7">Cytoplasm</location>
    </subcellularLocation>
</comment>
<comment type="pathway">
    <text evidence="7">Cell wall biogenesis; lipoteichoic acid biosynthesis.</text>
</comment>
<dbReference type="InterPro" id="IPR020845">
    <property type="entry name" value="AMP-binding_CS"/>
</dbReference>
<keyword evidence="12" id="KW-1185">Reference proteome</keyword>
<feature type="binding site" evidence="7">
    <location>
        <position position="382"/>
    </location>
    <ligand>
        <name>ATP</name>
        <dbReference type="ChEBI" id="CHEBI:30616"/>
    </ligand>
</feature>
<dbReference type="STRING" id="1834181.A5880_003038"/>
<dbReference type="GO" id="GO:0047473">
    <property type="term" value="F:D-alanine [D-alanyl carrier protein] ligase activity"/>
    <property type="evidence" value="ECO:0007669"/>
    <property type="project" value="UniProtKB-UniRule"/>
</dbReference>
<feature type="binding site" evidence="7">
    <location>
        <position position="301"/>
    </location>
    <ligand>
        <name>D-alanine</name>
        <dbReference type="ChEBI" id="CHEBI:57416"/>
    </ligand>
</feature>
<dbReference type="InterPro" id="IPR010071">
    <property type="entry name" value="AA_adenyl_dom"/>
</dbReference>
<dbReference type="EMBL" id="NGLE01000004">
    <property type="protein sequence ID" value="OTO05863.1"/>
    <property type="molecule type" value="Genomic_DNA"/>
</dbReference>
<evidence type="ECO:0000313" key="11">
    <source>
        <dbReference type="EMBL" id="OTO05863.1"/>
    </source>
</evidence>
<evidence type="ECO:0000256" key="2">
    <source>
        <dbReference type="ARBA" id="ARBA00022598"/>
    </source>
</evidence>
<dbReference type="CDD" id="cd05945">
    <property type="entry name" value="DltA"/>
    <property type="match status" value="1"/>
</dbReference>
<dbReference type="NCBIfam" id="TIGR01733">
    <property type="entry name" value="AA-adenyl-dom"/>
    <property type="match status" value="1"/>
</dbReference>
<dbReference type="PANTHER" id="PTHR45398">
    <property type="match status" value="1"/>
</dbReference>
<dbReference type="EMBL" id="NGLE02000001">
    <property type="protein sequence ID" value="MEI5993219.1"/>
    <property type="molecule type" value="Genomic_DNA"/>
</dbReference>
<dbReference type="InterPro" id="IPR000873">
    <property type="entry name" value="AMP-dep_synth/lig_dom"/>
</dbReference>
<sequence>MTILNIIETIDRWGMKDAERPAYIESNRTYTYGELKKDSDAIAAYLKEHVERSRPVVVYGELEVEMLACFLGASKAGHAYIPIEAHTPKDRVEMILEVAKPAVIFSIKEWPEITTTAEVISLERLRTVCMETVPVNDLNPVAGSETYYIIFTSGTTGVPKGVQISHTNLLSFVNWELSDFGISEGMRFLSQAPYSFDLSVMDLYPALASGGSLTPLRKDIINDFKQLFKTLPTLDIEVWVSTPSFMDICLMEPTFDGEHAASLKVFLFCGEELPKETARKLLERFPNASIFNTYGPTEATVAISGVEVTKDLLDTYNRVPIGYVKKDTTVYIMAGDQELSAGEVGEIVIAGPSVSKGYLHNPEKTAEAFFEYKGQPAYRTGDAGKLSNGMLIYDGRIDFQVKLHGYRIELEEIDHHLAEVSYVKQATVVPKYQEHKVQQLIAFVVANPHEFEKEFKLTKAIKEELSHLVMDYMIPQKFIYVEQLPLTANGKIDRKGLMNEVNAT</sequence>
<feature type="domain" description="AMP-binding enzyme C-terminal" evidence="9">
    <location>
        <begin position="412"/>
        <end position="491"/>
    </location>
</feature>
<organism evidence="11">
    <name type="scientific">Candidatus Enterococcus mansonii</name>
    <dbReference type="NCBI Taxonomy" id="1834181"/>
    <lineage>
        <taxon>Bacteria</taxon>
        <taxon>Bacillati</taxon>
        <taxon>Bacillota</taxon>
        <taxon>Bacilli</taxon>
        <taxon>Lactobacillales</taxon>
        <taxon>Enterococcaceae</taxon>
        <taxon>Enterococcus</taxon>
    </lineage>
</organism>
<dbReference type="InterPro" id="IPR045851">
    <property type="entry name" value="AMP-bd_C_sf"/>
</dbReference>
<dbReference type="HAMAP" id="MF_00593">
    <property type="entry name" value="DltA"/>
    <property type="match status" value="1"/>
</dbReference>
<evidence type="ECO:0000256" key="5">
    <source>
        <dbReference type="ARBA" id="ARBA00054605"/>
    </source>
</evidence>
<feature type="binding site" evidence="7">
    <location>
        <position position="491"/>
    </location>
    <ligand>
        <name>ATP</name>
        <dbReference type="ChEBI" id="CHEBI:30616"/>
    </ligand>
</feature>
<evidence type="ECO:0000256" key="1">
    <source>
        <dbReference type="ARBA" id="ARBA00022490"/>
    </source>
</evidence>
<feature type="domain" description="AMP-dependent synthetase/ligase" evidence="8">
    <location>
        <begin position="12"/>
        <end position="359"/>
    </location>
</feature>
<dbReference type="SUPFAM" id="SSF56801">
    <property type="entry name" value="Acetyl-CoA synthetase-like"/>
    <property type="match status" value="1"/>
</dbReference>
<dbReference type="Gene3D" id="3.40.50.12780">
    <property type="entry name" value="N-terminal domain of ligase-like"/>
    <property type="match status" value="1"/>
</dbReference>
<evidence type="ECO:0000256" key="7">
    <source>
        <dbReference type="HAMAP-Rule" id="MF_00593"/>
    </source>
</evidence>
<evidence type="ECO:0000256" key="3">
    <source>
        <dbReference type="ARBA" id="ARBA00022741"/>
    </source>
</evidence>
<dbReference type="InterPro" id="IPR042099">
    <property type="entry name" value="ANL_N_sf"/>
</dbReference>
<comment type="function">
    <text evidence="5 7">Catalyzes the first step in the D-alanylation of lipoteichoic acid (LTA), the activation of D-alanine and its transfer onto the D-alanyl carrier protein (Dcp) DltC. In an ATP-dependent two-step reaction, forms a high energy D-alanyl-AMP intermediate, followed by transfer of the D-alanyl residue as a thiol ester to the phosphopantheinyl prosthetic group of the Dcp. D-alanylation of LTA plays an important role in modulating the properties of the cell wall in Gram-positive bacteria, influencing the net charge of the cell wall.</text>
</comment>
<dbReference type="AlphaFoldDB" id="A0A242C6H3"/>
<evidence type="ECO:0000259" key="9">
    <source>
        <dbReference type="Pfam" id="PF13193"/>
    </source>
</evidence>
<dbReference type="PROSITE" id="PS00455">
    <property type="entry name" value="AMP_BINDING"/>
    <property type="match status" value="1"/>
</dbReference>
<keyword evidence="4 7" id="KW-0067">ATP-binding</keyword>
<evidence type="ECO:0000256" key="4">
    <source>
        <dbReference type="ARBA" id="ARBA00022840"/>
    </source>
</evidence>
<dbReference type="GO" id="GO:0070395">
    <property type="term" value="P:lipoteichoic acid biosynthetic process"/>
    <property type="evidence" value="ECO:0007669"/>
    <property type="project" value="UniProtKB-UniRule"/>
</dbReference>
<dbReference type="InterPro" id="IPR044507">
    <property type="entry name" value="DltA-like"/>
</dbReference>
<reference evidence="11" key="1">
    <citation type="submission" date="2017-05" db="EMBL/GenBank/DDBJ databases">
        <title>The Genome Sequence of Enterococcus sp. 4G2_DIV0659.</title>
        <authorList>
            <consortium name="The Broad Institute Genomics Platform"/>
            <consortium name="The Broad Institute Genomic Center for Infectious Diseases"/>
            <person name="Earl A."/>
            <person name="Manson A."/>
            <person name="Schwartman J."/>
            <person name="Gilmore M."/>
            <person name="Abouelleil A."/>
            <person name="Cao P."/>
            <person name="Chapman S."/>
            <person name="Cusick C."/>
            <person name="Shea T."/>
            <person name="Young S."/>
            <person name="Neafsey D."/>
            <person name="Nusbaum C."/>
            <person name="Birren B."/>
        </authorList>
    </citation>
    <scope>NUCLEOTIDE SEQUENCE [LARGE SCALE GENOMIC DNA]</scope>
    <source>
        <strain evidence="11">4G2_DIV0659</strain>
    </source>
</reference>
<comment type="catalytic activity">
    <reaction evidence="7">
        <text>holo-[D-alanyl-carrier protein] + D-alanine + ATP = D-alanyl-[D-alanyl-carrier protein] + AMP + diphosphate</text>
        <dbReference type="Rhea" id="RHEA:55132"/>
        <dbReference type="Rhea" id="RHEA-COMP:14102"/>
        <dbReference type="Rhea" id="RHEA-COMP:14103"/>
        <dbReference type="ChEBI" id="CHEBI:30616"/>
        <dbReference type="ChEBI" id="CHEBI:33019"/>
        <dbReference type="ChEBI" id="CHEBI:57416"/>
        <dbReference type="ChEBI" id="CHEBI:64479"/>
        <dbReference type="ChEBI" id="CHEBI:138620"/>
        <dbReference type="ChEBI" id="CHEBI:456215"/>
        <dbReference type="EC" id="6.2.1.54"/>
    </reaction>
</comment>
<proteinExistence type="inferred from homology"/>
<evidence type="ECO:0000259" key="8">
    <source>
        <dbReference type="Pfam" id="PF00501"/>
    </source>
</evidence>
<dbReference type="OrthoDB" id="9765680at2"/>
<feature type="binding site" evidence="7">
    <location>
        <position position="197"/>
    </location>
    <ligand>
        <name>D-alanine</name>
        <dbReference type="ChEBI" id="CHEBI:57416"/>
    </ligand>
</feature>
<keyword evidence="2 7" id="KW-0436">Ligase</keyword>
<dbReference type="NCBIfam" id="NF003417">
    <property type="entry name" value="PRK04813.1"/>
    <property type="match status" value="1"/>
</dbReference>
<dbReference type="GO" id="GO:0005524">
    <property type="term" value="F:ATP binding"/>
    <property type="evidence" value="ECO:0007669"/>
    <property type="project" value="UniProtKB-KW"/>
</dbReference>
<dbReference type="RefSeq" id="WP_086331874.1">
    <property type="nucleotide sequence ID" value="NZ_NGLE02000001.1"/>
</dbReference>
<dbReference type="PANTHER" id="PTHR45398:SF1">
    <property type="entry name" value="ENZYME, PUTATIVE (JCVI)-RELATED"/>
    <property type="match status" value="1"/>
</dbReference>
<dbReference type="Pfam" id="PF13193">
    <property type="entry name" value="AMP-binding_C"/>
    <property type="match status" value="1"/>
</dbReference>
<dbReference type="FunFam" id="3.30.300.30:FF:000012">
    <property type="entry name" value="D-alanine--D-alanyl carrier protein ligase"/>
    <property type="match status" value="1"/>
</dbReference>
<feature type="binding site" evidence="7">
    <location>
        <begin position="152"/>
        <end position="153"/>
    </location>
    <ligand>
        <name>ATP</name>
        <dbReference type="ChEBI" id="CHEBI:30616"/>
    </ligand>
</feature>
<dbReference type="EC" id="6.2.1.54" evidence="7"/>
<dbReference type="NCBIfam" id="TIGR01734">
    <property type="entry name" value="D-ala-DACP-lig"/>
    <property type="match status" value="1"/>
</dbReference>
<dbReference type="UniPathway" id="UPA00556"/>
<comment type="similarity">
    <text evidence="6 7">Belongs to the ATP-dependent AMP-binding enzyme family. DltA subfamily.</text>
</comment>
<accession>A0A242C6H3</accession>
<dbReference type="InterPro" id="IPR025110">
    <property type="entry name" value="AMP-bd_C"/>
</dbReference>
<evidence type="ECO:0000256" key="6">
    <source>
        <dbReference type="ARBA" id="ARBA00061336"/>
    </source>
</evidence>
<keyword evidence="3 7" id="KW-0547">Nucleotide-binding</keyword>
<evidence type="ECO:0000313" key="12">
    <source>
        <dbReference type="Proteomes" id="UP000195139"/>
    </source>
</evidence>
<evidence type="ECO:0000313" key="10">
    <source>
        <dbReference type="EMBL" id="MEI5993219.1"/>
    </source>
</evidence>
<dbReference type="GO" id="GO:0005737">
    <property type="term" value="C:cytoplasm"/>
    <property type="evidence" value="ECO:0007669"/>
    <property type="project" value="UniProtKB-SubCell"/>
</dbReference>
<name>A0A242C6H3_9ENTE</name>
<feature type="binding site" evidence="7">
    <location>
        <begin position="393"/>
        <end position="396"/>
    </location>
    <ligand>
        <name>ATP</name>
        <dbReference type="ChEBI" id="CHEBI:30616"/>
    </ligand>
</feature>
<dbReference type="Pfam" id="PF00501">
    <property type="entry name" value="AMP-binding"/>
    <property type="match status" value="1"/>
</dbReference>
<dbReference type="InterPro" id="IPR010072">
    <property type="entry name" value="DltA"/>
</dbReference>
<gene>
    <name evidence="7" type="primary">dltA</name>
    <name evidence="10" type="ORF">A5880_000760</name>
    <name evidence="11" type="ORF">A5880_003038</name>
</gene>
<comment type="caution">
    <text evidence="11">The sequence shown here is derived from an EMBL/GenBank/DDBJ whole genome shotgun (WGS) entry which is preliminary data.</text>
</comment>
<feature type="binding site" evidence="7">
    <location>
        <position position="491"/>
    </location>
    <ligand>
        <name>D-alanine</name>
        <dbReference type="ChEBI" id="CHEBI:57416"/>
    </ligand>
</feature>
<feature type="binding site" evidence="7">
    <location>
        <begin position="292"/>
        <end position="297"/>
    </location>
    <ligand>
        <name>ATP</name>
        <dbReference type="ChEBI" id="CHEBI:30616"/>
    </ligand>
</feature>
<protein>
    <recommendedName>
        <fullName evidence="7">D-alanine--D-alanyl carrier protein ligase</fullName>
        <shortName evidence="7">DCL</shortName>
        <ecNumber evidence="7">6.2.1.54</ecNumber>
    </recommendedName>
    <alternativeName>
        <fullName evidence="7">D-alanine--poly(phosphoribitol) ligase subunit 1</fullName>
    </alternativeName>
    <alternativeName>
        <fullName evidence="7">D-alanine-activating enzyme</fullName>
        <shortName evidence="7">DAE</shortName>
    </alternativeName>
</protein>